<evidence type="ECO:0000256" key="1">
    <source>
        <dbReference type="SAM" id="Phobius"/>
    </source>
</evidence>
<evidence type="ECO:0000313" key="3">
    <source>
        <dbReference type="Proteomes" id="UP000305451"/>
    </source>
</evidence>
<sequence>MRAYESRQSRKRTAIEVFAWPTVIAAVSLFGLIAALIGHGGYDVLGALALLVPVAAGVWAWMTRRR</sequence>
<name>A0A4S2H8D1_9PROT</name>
<gene>
    <name evidence="2" type="ORF">E5162_10225</name>
</gene>
<organism evidence="2 3">
    <name type="scientific">Marinicauda pacifica</name>
    <dbReference type="NCBI Taxonomy" id="1133559"/>
    <lineage>
        <taxon>Bacteria</taxon>
        <taxon>Pseudomonadati</taxon>
        <taxon>Pseudomonadota</taxon>
        <taxon>Alphaproteobacteria</taxon>
        <taxon>Maricaulales</taxon>
        <taxon>Maricaulaceae</taxon>
        <taxon>Marinicauda</taxon>
    </lineage>
</organism>
<keyword evidence="1" id="KW-0472">Membrane</keyword>
<dbReference type="EMBL" id="SRXV01000003">
    <property type="protein sequence ID" value="TGY92036.1"/>
    <property type="molecule type" value="Genomic_DNA"/>
</dbReference>
<keyword evidence="1" id="KW-1133">Transmembrane helix</keyword>
<feature type="transmembrane region" description="Helical" evidence="1">
    <location>
        <begin position="44"/>
        <end position="62"/>
    </location>
</feature>
<dbReference type="Proteomes" id="UP000305451">
    <property type="component" value="Unassembled WGS sequence"/>
</dbReference>
<keyword evidence="1" id="KW-0812">Transmembrane</keyword>
<reference evidence="2 3" key="1">
    <citation type="journal article" date="2013" name="Int. J. Syst. Evol. Microbiol.">
        <title>Marinicauda pacifica gen. nov., sp. nov., a prosthecate alphaproteobacterium of the family Hyphomonadaceae isolated from deep seawater.</title>
        <authorList>
            <person name="Zhang X.Y."/>
            <person name="Li G.W."/>
            <person name="Wang C.S."/>
            <person name="Zhang Y.J."/>
            <person name="Xu X.W."/>
            <person name="Li H."/>
            <person name="Liu A."/>
            <person name="Liu C."/>
            <person name="Xie B.B."/>
            <person name="Qin Q.L."/>
            <person name="Xu Z."/>
            <person name="Chen X.L."/>
            <person name="Zhou B.C."/>
            <person name="Zhang Y.Z."/>
        </authorList>
    </citation>
    <scope>NUCLEOTIDE SEQUENCE [LARGE SCALE GENOMIC DNA]</scope>
    <source>
        <strain evidence="2 3">P-1 km-3</strain>
    </source>
</reference>
<dbReference type="RefSeq" id="WP_135945169.1">
    <property type="nucleotide sequence ID" value="NZ_BMEI01000003.1"/>
</dbReference>
<proteinExistence type="predicted"/>
<evidence type="ECO:0000313" key="2">
    <source>
        <dbReference type="EMBL" id="TGY92036.1"/>
    </source>
</evidence>
<dbReference type="AlphaFoldDB" id="A0A4S2H8D1"/>
<feature type="transmembrane region" description="Helical" evidence="1">
    <location>
        <begin position="17"/>
        <end position="38"/>
    </location>
</feature>
<keyword evidence="3" id="KW-1185">Reference proteome</keyword>
<accession>A0A4S2H8D1</accession>
<comment type="caution">
    <text evidence="2">The sequence shown here is derived from an EMBL/GenBank/DDBJ whole genome shotgun (WGS) entry which is preliminary data.</text>
</comment>
<protein>
    <submittedName>
        <fullName evidence="2">Uncharacterized protein</fullName>
    </submittedName>
</protein>